<keyword evidence="3" id="KW-0812">Transmembrane</keyword>
<keyword evidence="6" id="KW-1185">Reference proteome</keyword>
<feature type="transmembrane region" description="Helical" evidence="3">
    <location>
        <begin position="69"/>
        <end position="90"/>
    </location>
</feature>
<dbReference type="EMBL" id="MVIH01000002">
    <property type="protein sequence ID" value="ORB56064.1"/>
    <property type="molecule type" value="Genomic_DNA"/>
</dbReference>
<reference evidence="5 6" key="1">
    <citation type="submission" date="2016-12" db="EMBL/GenBank/DDBJ databases">
        <title>The new phylogeny of genus Mycobacterium.</title>
        <authorList>
            <person name="Tortoli E."/>
            <person name="Trovato A."/>
            <person name="Cirillo D.M."/>
        </authorList>
    </citation>
    <scope>NUCLEOTIDE SEQUENCE [LARGE SCALE GENOMIC DNA]</scope>
    <source>
        <strain evidence="5 6">DSM 44223</strain>
    </source>
</reference>
<feature type="transmembrane region" description="Helical" evidence="3">
    <location>
        <begin position="7"/>
        <end position="29"/>
    </location>
</feature>
<evidence type="ECO:0000313" key="5">
    <source>
        <dbReference type="EMBL" id="ORB56064.1"/>
    </source>
</evidence>
<proteinExistence type="inferred from homology"/>
<evidence type="ECO:0000256" key="1">
    <source>
        <dbReference type="ARBA" id="ARBA00010088"/>
    </source>
</evidence>
<dbReference type="InterPro" id="IPR050266">
    <property type="entry name" value="AB_hydrolase_sf"/>
</dbReference>
<dbReference type="InterPro" id="IPR002410">
    <property type="entry name" value="Peptidase_S33"/>
</dbReference>
<gene>
    <name evidence="5" type="ORF">BST42_06700</name>
</gene>
<feature type="domain" description="AB hydrolase-1" evidence="4">
    <location>
        <begin position="131"/>
        <end position="388"/>
    </location>
</feature>
<organism evidence="5 6">
    <name type="scientific">Mycolicibacterium rhodesiae</name>
    <name type="common">Mycobacterium rhodesiae</name>
    <dbReference type="NCBI Taxonomy" id="36814"/>
    <lineage>
        <taxon>Bacteria</taxon>
        <taxon>Bacillati</taxon>
        <taxon>Actinomycetota</taxon>
        <taxon>Actinomycetes</taxon>
        <taxon>Mycobacteriales</taxon>
        <taxon>Mycobacteriaceae</taxon>
        <taxon>Mycolicibacterium</taxon>
    </lineage>
</organism>
<sequence>MRVAMAVAVGVTGVALAVVLGLVVVLLSARLIDAPWVFLGAGYVVLVASGVVAVLAVRRILRFTGTWRSTAAVSVGLAMISATIAHYTILDRFPPMPVEPDPAGVRYWSVPDGRLAYYHQSAPPMPGRRAPVVFLHGGPGTPGEGLPTGSAELAARGYDVYAYDQLGAGRSSRLSDVTQYTVEHAVDDLDAVRRSIGAEKMILIGRSWGGSLLAQYLARHPDRVERAVFVTPGTIWGGLSEDVGEPWPARDAAGRREYEQLTGRARTLLQSILLEVNPNAAHSFVPDREADSWMRAVALTGRGATACSGPPRASAHHNLQGFYSNQMLVADFAATADPRPALAQAHVPALVMAAQCDFVHWSVTRRYVDAIPGAALVPVDHAGHGITEDQPALFTRLIGEFITGQPVEVPLWRSAADPWNRPPGG</sequence>
<dbReference type="PANTHER" id="PTHR43798:SF27">
    <property type="entry name" value="HYDROLASE ALPHA_BETA HYDROLASE FOLD FAMILY"/>
    <property type="match status" value="1"/>
</dbReference>
<feature type="transmembrane region" description="Helical" evidence="3">
    <location>
        <begin position="35"/>
        <end position="57"/>
    </location>
</feature>
<evidence type="ECO:0000256" key="3">
    <source>
        <dbReference type="SAM" id="Phobius"/>
    </source>
</evidence>
<dbReference type="PANTHER" id="PTHR43798">
    <property type="entry name" value="MONOACYLGLYCEROL LIPASE"/>
    <property type="match status" value="1"/>
</dbReference>
<dbReference type="Pfam" id="PF00561">
    <property type="entry name" value="Abhydrolase_1"/>
    <property type="match status" value="1"/>
</dbReference>
<evidence type="ECO:0000256" key="2">
    <source>
        <dbReference type="ARBA" id="ARBA00022801"/>
    </source>
</evidence>
<dbReference type="InterPro" id="IPR000073">
    <property type="entry name" value="AB_hydrolase_1"/>
</dbReference>
<comment type="caution">
    <text evidence="5">The sequence shown here is derived from an EMBL/GenBank/DDBJ whole genome shotgun (WGS) entry which is preliminary data.</text>
</comment>
<protein>
    <recommendedName>
        <fullName evidence="4">AB hydrolase-1 domain-containing protein</fullName>
    </recommendedName>
</protein>
<keyword evidence="3" id="KW-1133">Transmembrane helix</keyword>
<keyword evidence="3" id="KW-0472">Membrane</keyword>
<dbReference type="Proteomes" id="UP000192534">
    <property type="component" value="Unassembled WGS sequence"/>
</dbReference>
<keyword evidence="2" id="KW-0378">Hydrolase</keyword>
<dbReference type="SUPFAM" id="SSF53474">
    <property type="entry name" value="alpha/beta-Hydrolases"/>
    <property type="match status" value="1"/>
</dbReference>
<dbReference type="GO" id="GO:0016020">
    <property type="term" value="C:membrane"/>
    <property type="evidence" value="ECO:0007669"/>
    <property type="project" value="TreeGrafter"/>
</dbReference>
<dbReference type="PRINTS" id="PR00111">
    <property type="entry name" value="ABHYDROLASE"/>
</dbReference>
<accession>A0A1X0J3K6</accession>
<dbReference type="AlphaFoldDB" id="A0A1X0J3K6"/>
<evidence type="ECO:0000313" key="6">
    <source>
        <dbReference type="Proteomes" id="UP000192534"/>
    </source>
</evidence>
<name>A0A1X0J3K6_MYCRH</name>
<dbReference type="Gene3D" id="3.40.50.1820">
    <property type="entry name" value="alpha/beta hydrolase"/>
    <property type="match status" value="1"/>
</dbReference>
<dbReference type="GO" id="GO:0006508">
    <property type="term" value="P:proteolysis"/>
    <property type="evidence" value="ECO:0007669"/>
    <property type="project" value="InterPro"/>
</dbReference>
<dbReference type="InterPro" id="IPR029058">
    <property type="entry name" value="AB_hydrolase_fold"/>
</dbReference>
<dbReference type="PRINTS" id="PR00793">
    <property type="entry name" value="PROAMNOPTASE"/>
</dbReference>
<evidence type="ECO:0000259" key="4">
    <source>
        <dbReference type="Pfam" id="PF00561"/>
    </source>
</evidence>
<dbReference type="GO" id="GO:0004177">
    <property type="term" value="F:aminopeptidase activity"/>
    <property type="evidence" value="ECO:0007669"/>
    <property type="project" value="UniProtKB-EC"/>
</dbReference>
<comment type="similarity">
    <text evidence="1">Belongs to the peptidase S33 family.</text>
</comment>